<evidence type="ECO:0000313" key="3">
    <source>
        <dbReference type="Proteomes" id="UP001153365"/>
    </source>
</evidence>
<feature type="domain" description="eRF1" evidence="1">
    <location>
        <begin position="73"/>
        <end position="163"/>
    </location>
</feature>
<dbReference type="EMBL" id="CALTRL010001903">
    <property type="protein sequence ID" value="CAH7674110.1"/>
    <property type="molecule type" value="Genomic_DNA"/>
</dbReference>
<dbReference type="Proteomes" id="UP001153365">
    <property type="component" value="Unassembled WGS sequence"/>
</dbReference>
<proteinExistence type="predicted"/>
<dbReference type="GO" id="GO:0070651">
    <property type="term" value="P:nonfunctional rRNA decay"/>
    <property type="evidence" value="ECO:0007669"/>
    <property type="project" value="TreeGrafter"/>
</dbReference>
<organism evidence="2 3">
    <name type="scientific">Phakopsora pachyrhizi</name>
    <name type="common">Asian soybean rust disease fungus</name>
    <dbReference type="NCBI Taxonomy" id="170000"/>
    <lineage>
        <taxon>Eukaryota</taxon>
        <taxon>Fungi</taxon>
        <taxon>Dikarya</taxon>
        <taxon>Basidiomycota</taxon>
        <taxon>Pucciniomycotina</taxon>
        <taxon>Pucciniomycetes</taxon>
        <taxon>Pucciniales</taxon>
        <taxon>Phakopsoraceae</taxon>
        <taxon>Phakopsora</taxon>
    </lineage>
</organism>
<dbReference type="AlphaFoldDB" id="A0AAV0AZ82"/>
<dbReference type="GO" id="GO:0071025">
    <property type="term" value="P:RNA surveillance"/>
    <property type="evidence" value="ECO:0007669"/>
    <property type="project" value="InterPro"/>
</dbReference>
<accession>A0AAV0AZ82</accession>
<gene>
    <name evidence="2" type="ORF">PPACK8108_LOCUS9010</name>
</gene>
<sequence>MVLRFSQPTVELKPQNRINKMNEKVKLISHQIIIPPSIPSQSTQSNADTNLNELNQPVGMRAIESGRGAELAAILCDDTGKATICLISPHTTLIKKRIEVTIPKKKQPGQGSDKSIEKFYKQIFESVLQFFNLTELKLVIIASSGAAKELVYESIFSEGQHQNGTKREWVGEPRGGATSFSLLWTAVNNGLTAVEVSLKVKGERERQTLDRKDVSQAVGFKPRPVSNPN</sequence>
<dbReference type="InterPro" id="IPR042226">
    <property type="entry name" value="eFR1_2_sf"/>
</dbReference>
<reference evidence="2" key="1">
    <citation type="submission" date="2022-06" db="EMBL/GenBank/DDBJ databases">
        <authorList>
            <consortium name="SYNGENTA / RWTH Aachen University"/>
        </authorList>
    </citation>
    <scope>NUCLEOTIDE SEQUENCE</scope>
</reference>
<dbReference type="PANTHER" id="PTHR10853">
    <property type="entry name" value="PELOTA"/>
    <property type="match status" value="1"/>
</dbReference>
<dbReference type="GO" id="GO:0070966">
    <property type="term" value="P:nuclear-transcribed mRNA catabolic process, no-go decay"/>
    <property type="evidence" value="ECO:0007669"/>
    <property type="project" value="InterPro"/>
</dbReference>
<dbReference type="Pfam" id="PF03464">
    <property type="entry name" value="eRF1_2"/>
    <property type="match status" value="1"/>
</dbReference>
<dbReference type="GO" id="GO:0070481">
    <property type="term" value="P:nuclear-transcribed mRNA catabolic process, non-stop decay"/>
    <property type="evidence" value="ECO:0007669"/>
    <property type="project" value="InterPro"/>
</dbReference>
<dbReference type="PANTHER" id="PTHR10853:SF0">
    <property type="entry name" value="PROTEIN PELOTA HOMOLOG"/>
    <property type="match status" value="1"/>
</dbReference>
<keyword evidence="3" id="KW-1185">Reference proteome</keyword>
<dbReference type="GO" id="GO:0005737">
    <property type="term" value="C:cytoplasm"/>
    <property type="evidence" value="ECO:0007669"/>
    <property type="project" value="TreeGrafter"/>
</dbReference>
<protein>
    <recommendedName>
        <fullName evidence="1">eRF1 domain-containing protein</fullName>
    </recommendedName>
</protein>
<dbReference type="GO" id="GO:0032790">
    <property type="term" value="P:ribosome disassembly"/>
    <property type="evidence" value="ECO:0007669"/>
    <property type="project" value="TreeGrafter"/>
</dbReference>
<evidence type="ECO:0000259" key="1">
    <source>
        <dbReference type="Pfam" id="PF03464"/>
    </source>
</evidence>
<comment type="caution">
    <text evidence="2">The sequence shown here is derived from an EMBL/GenBank/DDBJ whole genome shotgun (WGS) entry which is preliminary data.</text>
</comment>
<dbReference type="InterPro" id="IPR005141">
    <property type="entry name" value="eRF1_2"/>
</dbReference>
<dbReference type="InterPro" id="IPR004405">
    <property type="entry name" value="TF_pelota"/>
</dbReference>
<dbReference type="Gene3D" id="3.30.420.60">
    <property type="entry name" value="eRF1 domain 2"/>
    <property type="match status" value="1"/>
</dbReference>
<name>A0AAV0AZ82_PHAPC</name>
<dbReference type="SUPFAM" id="SSF53137">
    <property type="entry name" value="Translational machinery components"/>
    <property type="match status" value="1"/>
</dbReference>
<evidence type="ECO:0000313" key="2">
    <source>
        <dbReference type="EMBL" id="CAH7674110.1"/>
    </source>
</evidence>